<evidence type="ECO:0000313" key="5">
    <source>
        <dbReference type="EMBL" id="MBB5637303.1"/>
    </source>
</evidence>
<accession>A0A7W8ZNV8</accession>
<dbReference type="PANTHER" id="PTHR43280:SF32">
    <property type="entry name" value="TRANSCRIPTIONAL REGULATORY PROTEIN"/>
    <property type="match status" value="1"/>
</dbReference>
<dbReference type="PANTHER" id="PTHR43280">
    <property type="entry name" value="ARAC-FAMILY TRANSCRIPTIONAL REGULATOR"/>
    <property type="match status" value="1"/>
</dbReference>
<proteinExistence type="predicted"/>
<reference evidence="5 6" key="1">
    <citation type="submission" date="2020-08" db="EMBL/GenBank/DDBJ databases">
        <title>Genomic Encyclopedia of Type Strains, Phase IV (KMG-V): Genome sequencing to study the core and pangenomes of soil and plant-associated prokaryotes.</title>
        <authorList>
            <person name="Whitman W."/>
        </authorList>
    </citation>
    <scope>NUCLEOTIDE SEQUENCE [LARGE SCALE GENOMIC DNA]</scope>
    <source>
        <strain evidence="5 6">S3M1</strain>
    </source>
</reference>
<protein>
    <submittedName>
        <fullName evidence="5">AraC-like DNA-binding protein</fullName>
    </submittedName>
</protein>
<dbReference type="GO" id="GO:0043565">
    <property type="term" value="F:sequence-specific DNA binding"/>
    <property type="evidence" value="ECO:0007669"/>
    <property type="project" value="InterPro"/>
</dbReference>
<dbReference type="Proteomes" id="UP000537204">
    <property type="component" value="Unassembled WGS sequence"/>
</dbReference>
<gene>
    <name evidence="5" type="ORF">HDE68_003218</name>
</gene>
<dbReference type="AlphaFoldDB" id="A0A7W8ZNV8"/>
<dbReference type="InterPro" id="IPR018060">
    <property type="entry name" value="HTH_AraC"/>
</dbReference>
<dbReference type="InterPro" id="IPR020449">
    <property type="entry name" value="Tscrpt_reg_AraC-type_HTH"/>
</dbReference>
<organism evidence="5 6">
    <name type="scientific">Pedobacter cryoconitis</name>
    <dbReference type="NCBI Taxonomy" id="188932"/>
    <lineage>
        <taxon>Bacteria</taxon>
        <taxon>Pseudomonadati</taxon>
        <taxon>Bacteroidota</taxon>
        <taxon>Sphingobacteriia</taxon>
        <taxon>Sphingobacteriales</taxon>
        <taxon>Sphingobacteriaceae</taxon>
        <taxon>Pedobacter</taxon>
    </lineage>
</organism>
<keyword evidence="2 5" id="KW-0238">DNA-binding</keyword>
<dbReference type="RefSeq" id="WP_183883192.1">
    <property type="nucleotide sequence ID" value="NZ_JACHCE010000005.1"/>
</dbReference>
<dbReference type="PROSITE" id="PS01124">
    <property type="entry name" value="HTH_ARAC_FAMILY_2"/>
    <property type="match status" value="1"/>
</dbReference>
<dbReference type="Pfam" id="PF12833">
    <property type="entry name" value="HTH_18"/>
    <property type="match status" value="1"/>
</dbReference>
<evidence type="ECO:0000313" key="6">
    <source>
        <dbReference type="Proteomes" id="UP000537204"/>
    </source>
</evidence>
<dbReference type="Gene3D" id="1.10.10.60">
    <property type="entry name" value="Homeodomain-like"/>
    <property type="match status" value="1"/>
</dbReference>
<sequence>MESLEQFYQHKFNGLTVDIQQQIGQFNVFDIADRLANQTASPVYTRRNFYKVMLYIGENVFYYGDQSIPVSGMTLLFFHPRLAYAYEALAKDTKGYFCVFQEEFFQENFRLNLNDLPLFAPGHIPVYSLNEEDGKEVATVFVKMLKEIDSEYIFKYELIRAYVTELIFLGMKLSPGRTLLKHTDAGLRITALFTELLGRQFLVEFSNHRLLLRRPHDFADKLAVHVNYLNRVVKKNTGKTTSEHIFERITSEAKILLRHTNWNISQISYALGFEDLAHFNRFFKKQSGTSPSVYRKV</sequence>
<dbReference type="PRINTS" id="PR00032">
    <property type="entry name" value="HTHARAC"/>
</dbReference>
<keyword evidence="3" id="KW-0804">Transcription</keyword>
<dbReference type="GO" id="GO:0003700">
    <property type="term" value="F:DNA-binding transcription factor activity"/>
    <property type="evidence" value="ECO:0007669"/>
    <property type="project" value="InterPro"/>
</dbReference>
<keyword evidence="1" id="KW-0805">Transcription regulation</keyword>
<evidence type="ECO:0000256" key="3">
    <source>
        <dbReference type="ARBA" id="ARBA00023163"/>
    </source>
</evidence>
<evidence type="ECO:0000256" key="1">
    <source>
        <dbReference type="ARBA" id="ARBA00023015"/>
    </source>
</evidence>
<evidence type="ECO:0000259" key="4">
    <source>
        <dbReference type="PROSITE" id="PS01124"/>
    </source>
</evidence>
<dbReference type="SMART" id="SM00342">
    <property type="entry name" value="HTH_ARAC"/>
    <property type="match status" value="1"/>
</dbReference>
<name>A0A7W8ZNV8_9SPHI</name>
<comment type="caution">
    <text evidence="5">The sequence shown here is derived from an EMBL/GenBank/DDBJ whole genome shotgun (WGS) entry which is preliminary data.</text>
</comment>
<feature type="domain" description="HTH araC/xylS-type" evidence="4">
    <location>
        <begin position="217"/>
        <end position="297"/>
    </location>
</feature>
<dbReference type="InterPro" id="IPR009057">
    <property type="entry name" value="Homeodomain-like_sf"/>
</dbReference>
<dbReference type="EMBL" id="JACHCE010000005">
    <property type="protein sequence ID" value="MBB5637303.1"/>
    <property type="molecule type" value="Genomic_DNA"/>
</dbReference>
<evidence type="ECO:0000256" key="2">
    <source>
        <dbReference type="ARBA" id="ARBA00023125"/>
    </source>
</evidence>
<dbReference type="SUPFAM" id="SSF46689">
    <property type="entry name" value="Homeodomain-like"/>
    <property type="match status" value="1"/>
</dbReference>